<accession>A0A6P4EFI5</accession>
<reference evidence="8" key="3">
    <citation type="submission" date="2025-05" db="UniProtKB">
        <authorList>
            <consortium name="EnsemblMetazoa"/>
        </authorList>
    </citation>
    <scope>IDENTIFICATION</scope>
</reference>
<dbReference type="FunFam" id="2.40.50.140:FF:000113">
    <property type="entry name" value="polyribonucleotide nucleotidyltransferase 1, mitochondrial"/>
    <property type="match status" value="1"/>
</dbReference>
<dbReference type="RefSeq" id="XP_016973778.1">
    <property type="nucleotide sequence ID" value="XM_017118289.1"/>
</dbReference>
<dbReference type="InterPro" id="IPR015848">
    <property type="entry name" value="PNPase_PH_RNA-bd_bac/org-type"/>
</dbReference>
<keyword evidence="5 6" id="KW-0694">RNA-binding</keyword>
<evidence type="ECO:0000256" key="1">
    <source>
        <dbReference type="ARBA" id="ARBA00007404"/>
    </source>
</evidence>
<dbReference type="EC" id="2.7.7.8" evidence="2"/>
<dbReference type="InterPro" id="IPR003029">
    <property type="entry name" value="S1_domain"/>
</dbReference>
<reference evidence="9" key="1">
    <citation type="journal article" date="2021" name="Elife">
        <title>Highly contiguous assemblies of 101 drosophilid genomes.</title>
        <authorList>
            <person name="Kim B.Y."/>
            <person name="Wang J.R."/>
            <person name="Miller D.E."/>
            <person name="Barmina O."/>
            <person name="Delaney E."/>
            <person name="Thompson A."/>
            <person name="Comeault A.A."/>
            <person name="Peede D."/>
            <person name="D'Agostino E.R."/>
            <person name="Pelaez J."/>
            <person name="Aguilar J.M."/>
            <person name="Haji D."/>
            <person name="Matsunaga T."/>
            <person name="Armstrong E.E."/>
            <person name="Zych M."/>
            <person name="Ogawa Y."/>
            <person name="Stamenkovic-Radak M."/>
            <person name="Jelic M."/>
            <person name="Veselinovic M.S."/>
            <person name="Tanaskovic M."/>
            <person name="Eric P."/>
            <person name="Gao J.J."/>
            <person name="Katoh T.K."/>
            <person name="Toda M.J."/>
            <person name="Watabe H."/>
            <person name="Watada M."/>
            <person name="Davis J.S."/>
            <person name="Moyle L.C."/>
            <person name="Manoli G."/>
            <person name="Bertolini E."/>
            <person name="Kostal V."/>
            <person name="Hawley R.S."/>
            <person name="Takahashi A."/>
            <person name="Jones C.D."/>
            <person name="Price D.K."/>
            <person name="Whiteman N."/>
            <person name="Kopp A."/>
            <person name="Matute D.R."/>
            <person name="Petrov D.A."/>
        </authorList>
    </citation>
    <scope>NUCLEOTIDE SEQUENCE [LARGE SCALE GENOMIC DNA]</scope>
</reference>
<dbReference type="RefSeq" id="XP_016973777.1">
    <property type="nucleotide sequence ID" value="XM_017118288.1"/>
</dbReference>
<dbReference type="SUPFAM" id="SSF50249">
    <property type="entry name" value="Nucleic acid-binding proteins"/>
    <property type="match status" value="1"/>
</dbReference>
<keyword evidence="9" id="KW-1185">Reference proteome</keyword>
<evidence type="ECO:0000259" key="7">
    <source>
        <dbReference type="PROSITE" id="PS50126"/>
    </source>
</evidence>
<dbReference type="CDD" id="cd11363">
    <property type="entry name" value="RNase_PH_PNPase_1"/>
    <property type="match status" value="1"/>
</dbReference>
<dbReference type="InterPro" id="IPR036612">
    <property type="entry name" value="KH_dom_type_1_sf"/>
</dbReference>
<dbReference type="InterPro" id="IPR027408">
    <property type="entry name" value="PNPase/RNase_PH_dom_sf"/>
</dbReference>
<dbReference type="FunFam" id="3.30.230.70:FF:000001">
    <property type="entry name" value="Polyribonucleotide nucleotidyltransferase"/>
    <property type="match status" value="1"/>
</dbReference>
<keyword evidence="4" id="KW-0548">Nucleotidyltransferase</keyword>
<dbReference type="GO" id="GO:0005739">
    <property type="term" value="C:mitochondrion"/>
    <property type="evidence" value="ECO:0007669"/>
    <property type="project" value="TreeGrafter"/>
</dbReference>
<proteinExistence type="inferred from homology"/>
<dbReference type="GO" id="GO:0005829">
    <property type="term" value="C:cytosol"/>
    <property type="evidence" value="ECO:0007669"/>
    <property type="project" value="TreeGrafter"/>
</dbReference>
<dbReference type="OrthoDB" id="437922at2759"/>
<dbReference type="Proteomes" id="UP001652680">
    <property type="component" value="Unassembled WGS sequence"/>
</dbReference>
<dbReference type="Gene3D" id="3.30.1370.10">
    <property type="entry name" value="K Homology domain, type 1"/>
    <property type="match status" value="1"/>
</dbReference>
<dbReference type="GO" id="GO:0003723">
    <property type="term" value="F:RNA binding"/>
    <property type="evidence" value="ECO:0007669"/>
    <property type="project" value="UniProtKB-UniRule"/>
</dbReference>
<dbReference type="EnsemblMetazoa" id="XM_017118289.2">
    <property type="protein sequence ID" value="XP_016973778.1"/>
    <property type="gene ID" value="LOC108040715"/>
</dbReference>
<dbReference type="GeneID" id="108040715"/>
<dbReference type="OMA" id="RFMFHYN"/>
<sequence>MAMIFTRKTLKLLNYRLRCLSSSSSSPKRRIQSSSAGEAPSVEVNFSNGRNMTFSSGRLARFANGTAVCQMGDTAVMVTAVAKSKPNPGQGFMPLVVDYRLKNAASGRIPMNFMRRELGPSEKEILSARLIDRSLRPLFHKDYRTETQLVCNMLAMDAVHSPDILAINAASMALSISDIPWNGPIGAVRVGLCDGEVLINPTRRELQSSQLDLVVSATKQNLVVMLEGKGNVVLQQDLLKAIKQGTREAQFIIHEIERLQKAYGRQKREVESASQVDPELEQAVKSMCEMRLREIFQDAQHDKISRDNAVNEVRSNVIDKVWSSFPDTEPSQIGEQFNQACRAIFRELIFERGLRCDGRDFDQLRNISCQVDMYKPLHGSALFQRGQTQVFCTVSLDSPESAMKLDSLAALESGGLKAKNFMLHYEFPPYATGEVGRIGPVGRRELGHGALAEKSLLPTLPNDYPFTVRLTSEVLESNGSSSMASVCGGSLALMDAGVPVSAPAAGVAIGLVTKFENEDTKHLKDYRILTDILGIEDYMGDMDMKVAGTRKGFTAIQADLKIPGIPLKVVMESLQKATDAKSKILDIMGDAIREPRKYPKESWPVSETLTVEPQQRAQLIGPSGLHMKRIYLETGASLTAADETHFNVFAPSQAAMDEAKELIEGYMVKERVPDLEFGGIYTAKITEMRDTGVMVILYPSMPPALLHNSQLDQRKIAHPSALNLEVGQEIQVKYFGRDPVSGFMRLSRKVLQGPALGIPRSLNKSAGENGA</sequence>
<dbReference type="CDD" id="cd09033">
    <property type="entry name" value="KH-I_PNPT1"/>
    <property type="match status" value="1"/>
</dbReference>
<evidence type="ECO:0000256" key="4">
    <source>
        <dbReference type="ARBA" id="ARBA00022695"/>
    </source>
</evidence>
<dbReference type="Pfam" id="PF01138">
    <property type="entry name" value="RNase_PH"/>
    <property type="match status" value="2"/>
</dbReference>
<dbReference type="CDD" id="cd11364">
    <property type="entry name" value="RNase_PH_PNPase_2"/>
    <property type="match status" value="1"/>
</dbReference>
<dbReference type="InterPro" id="IPR020568">
    <property type="entry name" value="Ribosomal_Su5_D2-typ_SF"/>
</dbReference>
<dbReference type="FunFam" id="3.30.230.70:FF:000032">
    <property type="entry name" value="Polyribonucleotide nucleotidyltransferase 1"/>
    <property type="match status" value="1"/>
</dbReference>
<dbReference type="CTD" id="43710"/>
<name>A0A6P4EFI5_DRORH</name>
<dbReference type="InterPro" id="IPR036345">
    <property type="entry name" value="ExoRNase_PH_dom2_sf"/>
</dbReference>
<dbReference type="SUPFAM" id="SSF54791">
    <property type="entry name" value="Eukaryotic type KH-domain (KH-domain type I)"/>
    <property type="match status" value="1"/>
</dbReference>
<dbReference type="PANTHER" id="PTHR11252:SF0">
    <property type="entry name" value="POLYRIBONUCLEOTIDE NUCLEOTIDYLTRANSFERASE 1, MITOCHONDRIAL"/>
    <property type="match status" value="1"/>
</dbReference>
<evidence type="ECO:0000313" key="11">
    <source>
        <dbReference type="RefSeq" id="XP_016973778.1"/>
    </source>
</evidence>
<dbReference type="NCBIfam" id="TIGR03591">
    <property type="entry name" value="polynuc_phos"/>
    <property type="match status" value="1"/>
</dbReference>
<dbReference type="GO" id="GO:0004654">
    <property type="term" value="F:polyribonucleotide nucleotidyltransferase activity"/>
    <property type="evidence" value="ECO:0007669"/>
    <property type="project" value="UniProtKB-EC"/>
</dbReference>
<dbReference type="Pfam" id="PF03726">
    <property type="entry name" value="PNPase"/>
    <property type="match status" value="1"/>
</dbReference>
<dbReference type="GO" id="GO:0000175">
    <property type="term" value="F:3'-5'-RNA exonuclease activity"/>
    <property type="evidence" value="ECO:0007669"/>
    <property type="project" value="TreeGrafter"/>
</dbReference>
<dbReference type="SUPFAM" id="SSF54211">
    <property type="entry name" value="Ribosomal protein S5 domain 2-like"/>
    <property type="match status" value="2"/>
</dbReference>
<dbReference type="CDD" id="cd00164">
    <property type="entry name" value="S1_like"/>
    <property type="match status" value="1"/>
</dbReference>
<gene>
    <name evidence="10 11" type="primary">LOC108040715</name>
    <name evidence="8" type="synonym">108040715</name>
</gene>
<dbReference type="GO" id="GO:0000965">
    <property type="term" value="P:mitochondrial RNA 3'-end processing"/>
    <property type="evidence" value="ECO:0007669"/>
    <property type="project" value="TreeGrafter"/>
</dbReference>
<dbReference type="InterPro" id="IPR012340">
    <property type="entry name" value="NA-bd_OB-fold"/>
</dbReference>
<dbReference type="FunFam" id="3.30.1370.10:FF:000001">
    <property type="entry name" value="Polyribonucleotide nucleotidyltransferase"/>
    <property type="match status" value="1"/>
</dbReference>
<evidence type="ECO:0000313" key="8">
    <source>
        <dbReference type="EnsemblMetazoa" id="XP_016973778.1"/>
    </source>
</evidence>
<dbReference type="Gene3D" id="3.30.230.70">
    <property type="entry name" value="GHMP Kinase, N-terminal domain"/>
    <property type="match status" value="2"/>
</dbReference>
<dbReference type="SUPFAM" id="SSF55666">
    <property type="entry name" value="Ribonuclease PH domain 2-like"/>
    <property type="match status" value="2"/>
</dbReference>
<comment type="similarity">
    <text evidence="1">Belongs to the polyribonucleotide nucleotidyltransferase family.</text>
</comment>
<evidence type="ECO:0000313" key="9">
    <source>
        <dbReference type="Proteomes" id="UP001652680"/>
    </source>
</evidence>
<evidence type="ECO:0000256" key="2">
    <source>
        <dbReference type="ARBA" id="ARBA00012416"/>
    </source>
</evidence>
<dbReference type="NCBIfam" id="NF008805">
    <property type="entry name" value="PRK11824.1"/>
    <property type="match status" value="1"/>
</dbReference>
<dbReference type="SUPFAM" id="SSF46915">
    <property type="entry name" value="Polynucleotide phosphorylase/guanosine pentaphosphate synthase (PNPase/GPSI), domain 3"/>
    <property type="match status" value="1"/>
</dbReference>
<dbReference type="InterPro" id="IPR001247">
    <property type="entry name" value="ExoRNase_PH_dom1"/>
</dbReference>
<evidence type="ECO:0000313" key="10">
    <source>
        <dbReference type="RefSeq" id="XP_016973777.1"/>
    </source>
</evidence>
<organism evidence="11">
    <name type="scientific">Drosophila rhopaloa</name>
    <name type="common">Fruit fly</name>
    <dbReference type="NCBI Taxonomy" id="1041015"/>
    <lineage>
        <taxon>Eukaryota</taxon>
        <taxon>Metazoa</taxon>
        <taxon>Ecdysozoa</taxon>
        <taxon>Arthropoda</taxon>
        <taxon>Hexapoda</taxon>
        <taxon>Insecta</taxon>
        <taxon>Pterygota</taxon>
        <taxon>Neoptera</taxon>
        <taxon>Endopterygota</taxon>
        <taxon>Diptera</taxon>
        <taxon>Brachycera</taxon>
        <taxon>Muscomorpha</taxon>
        <taxon>Ephydroidea</taxon>
        <taxon>Drosophilidae</taxon>
        <taxon>Drosophila</taxon>
        <taxon>Sophophora</taxon>
    </lineage>
</organism>
<dbReference type="PROSITE" id="PS50084">
    <property type="entry name" value="KH_TYPE_1"/>
    <property type="match status" value="1"/>
</dbReference>
<dbReference type="PROSITE" id="PS50126">
    <property type="entry name" value="S1"/>
    <property type="match status" value="1"/>
</dbReference>
<dbReference type="PIRSF" id="PIRSF005499">
    <property type="entry name" value="PNPase"/>
    <property type="match status" value="1"/>
</dbReference>
<evidence type="ECO:0000256" key="3">
    <source>
        <dbReference type="ARBA" id="ARBA00022679"/>
    </source>
</evidence>
<evidence type="ECO:0000256" key="6">
    <source>
        <dbReference type="PROSITE-ProRule" id="PRU00117"/>
    </source>
</evidence>
<dbReference type="PANTHER" id="PTHR11252">
    <property type="entry name" value="POLYRIBONUCLEOTIDE NUCLEOTIDYLTRANSFERASE"/>
    <property type="match status" value="1"/>
</dbReference>
<protein>
    <recommendedName>
        <fullName evidence="2">polyribonucleotide nucleotidyltransferase</fullName>
        <ecNumber evidence="2">2.7.7.8</ecNumber>
    </recommendedName>
</protein>
<dbReference type="InterPro" id="IPR015847">
    <property type="entry name" value="ExoRNase_PH_dom2"/>
</dbReference>
<keyword evidence="3" id="KW-0808">Transferase</keyword>
<dbReference type="GO" id="GO:0000958">
    <property type="term" value="P:mitochondrial mRNA catabolic process"/>
    <property type="evidence" value="ECO:0007669"/>
    <property type="project" value="TreeGrafter"/>
</dbReference>
<reference evidence="10 11" key="2">
    <citation type="submission" date="2025-04" db="UniProtKB">
        <authorList>
            <consortium name="RefSeq"/>
        </authorList>
    </citation>
    <scope>IDENTIFICATION</scope>
</reference>
<dbReference type="Pfam" id="PF03725">
    <property type="entry name" value="RNase_PH_C"/>
    <property type="match status" value="1"/>
</dbReference>
<evidence type="ECO:0000256" key="5">
    <source>
        <dbReference type="ARBA" id="ARBA00022884"/>
    </source>
</evidence>
<dbReference type="InterPro" id="IPR036456">
    <property type="entry name" value="PNPase_PH_RNA-bd_sf"/>
</dbReference>
<dbReference type="Gene3D" id="2.40.50.140">
    <property type="entry name" value="Nucleic acid-binding proteins"/>
    <property type="match status" value="1"/>
</dbReference>
<feature type="domain" description="S1 motif" evidence="7">
    <location>
        <begin position="678"/>
        <end position="749"/>
    </location>
</feature>
<dbReference type="InterPro" id="IPR012162">
    <property type="entry name" value="PNPase"/>
</dbReference>
<dbReference type="AlphaFoldDB" id="A0A6P4EFI5"/>